<protein>
    <submittedName>
        <fullName evidence="2">Uncharacterized protein</fullName>
    </submittedName>
</protein>
<keyword evidence="1" id="KW-1133">Transmembrane helix</keyword>
<feature type="transmembrane region" description="Helical" evidence="1">
    <location>
        <begin position="57"/>
        <end position="77"/>
    </location>
</feature>
<organism evidence="2 3">
    <name type="scientific">Salinicoccus cyprini</name>
    <dbReference type="NCBI Taxonomy" id="2493691"/>
    <lineage>
        <taxon>Bacteria</taxon>
        <taxon>Bacillati</taxon>
        <taxon>Bacillota</taxon>
        <taxon>Bacilli</taxon>
        <taxon>Bacillales</taxon>
        <taxon>Staphylococcaceae</taxon>
        <taxon>Salinicoccus</taxon>
    </lineage>
</organism>
<dbReference type="RefSeq" id="WP_145284734.1">
    <property type="nucleotide sequence ID" value="NZ_VMSJ01000001.1"/>
</dbReference>
<accession>A0A558AXH9</accession>
<dbReference type="EMBL" id="VMSJ01000001">
    <property type="protein sequence ID" value="TVT28963.1"/>
    <property type="molecule type" value="Genomic_DNA"/>
</dbReference>
<evidence type="ECO:0000313" key="3">
    <source>
        <dbReference type="Proteomes" id="UP000315103"/>
    </source>
</evidence>
<evidence type="ECO:0000313" key="2">
    <source>
        <dbReference type="EMBL" id="TVT28963.1"/>
    </source>
</evidence>
<feature type="transmembrane region" description="Helical" evidence="1">
    <location>
        <begin position="89"/>
        <end position="107"/>
    </location>
</feature>
<sequence length="223" mass="26844">MKMTILWFLFEGFILIFTASEFKKAMDLKRHFKYFVVKTISISALLIIIINTYNFNYFIELILIFMLLCCSFFAGFLRNYKGKKYTRELNFFNLVLSIIGLTLVTFSSIKFVVNFELIVFIDILQEYLMLIVFSIWVIPFIYCLLVYSIYELIWIKLSFYKYIPQQYKNQIKLSVIKCCHINYDKLETFYSDSEWKSTAFNTPKDVEDYFNKFVSRYNQNKKA</sequence>
<name>A0A558AXH9_9STAP</name>
<dbReference type="Proteomes" id="UP000315103">
    <property type="component" value="Unassembled WGS sequence"/>
</dbReference>
<feature type="transmembrane region" description="Helical" evidence="1">
    <location>
        <begin position="127"/>
        <end position="150"/>
    </location>
</feature>
<feature type="transmembrane region" description="Helical" evidence="1">
    <location>
        <begin position="34"/>
        <end position="51"/>
    </location>
</feature>
<proteinExistence type="predicted"/>
<gene>
    <name evidence="2" type="ORF">FO441_01420</name>
</gene>
<dbReference type="AlphaFoldDB" id="A0A558AXH9"/>
<reference evidence="2 3" key="1">
    <citation type="submission" date="2019-07" db="EMBL/GenBank/DDBJ databases">
        <title>Salinicoccus cyprini sp. nov., isolated from gastro-intestinal tract of mirror carp, Cyprinus carpio var. specularis, collected from Gobind Sagar Reservoir, Himachal Pradesh, India.</title>
        <authorList>
            <person name="Talwar C."/>
            <person name="Singh A.K."/>
            <person name="Lal R."/>
            <person name="Negi R.K."/>
        </authorList>
    </citation>
    <scope>NUCLEOTIDE SEQUENCE [LARGE SCALE GENOMIC DNA]</scope>
    <source>
        <strain evidence="2 3">CT19</strain>
    </source>
</reference>
<keyword evidence="1" id="KW-0812">Transmembrane</keyword>
<feature type="transmembrane region" description="Helical" evidence="1">
    <location>
        <begin position="6"/>
        <end position="22"/>
    </location>
</feature>
<comment type="caution">
    <text evidence="2">The sequence shown here is derived from an EMBL/GenBank/DDBJ whole genome shotgun (WGS) entry which is preliminary data.</text>
</comment>
<keyword evidence="1" id="KW-0472">Membrane</keyword>
<evidence type="ECO:0000256" key="1">
    <source>
        <dbReference type="SAM" id="Phobius"/>
    </source>
</evidence>
<keyword evidence="3" id="KW-1185">Reference proteome</keyword>